<dbReference type="PROSITE" id="PS50238">
    <property type="entry name" value="RHOGAP"/>
    <property type="match status" value="1"/>
</dbReference>
<dbReference type="Pfam" id="PF00246">
    <property type="entry name" value="Peptidase_M14"/>
    <property type="match status" value="1"/>
</dbReference>
<dbReference type="PANTHER" id="PTHR46075:SF2">
    <property type="entry name" value="RHO GTPASE ACTIVATING PROTEIN AT 5A, ISOFORM A"/>
    <property type="match status" value="1"/>
</dbReference>
<dbReference type="FunFam" id="3.40.630.10:FF:000056">
    <property type="entry name" value="Zinc carboxypeptidase"/>
    <property type="match status" value="1"/>
</dbReference>
<keyword evidence="5" id="KW-0121">Carboxypeptidase</keyword>
<dbReference type="PRINTS" id="PR00765">
    <property type="entry name" value="CRBOXYPTASEA"/>
</dbReference>
<evidence type="ECO:0000256" key="2">
    <source>
        <dbReference type="ARBA" id="ARBA00004170"/>
    </source>
</evidence>
<dbReference type="SMART" id="SM00252">
    <property type="entry name" value="SH2"/>
    <property type="match status" value="1"/>
</dbReference>
<sequence>MANNGCYRDDCDQNTFNIWKHYLYELQLQAPTPKRVVATYPISDRPSHYGREFHGKLSREESNKLLSNEDGRYLVRESTRAPGQYTLSLRFNGTVKNFRLYYDGKHFVGDKRFDTIHDLVADGLITLYLEAHAAEYISALGNSCKYEESPYMTLHKRHQKKSRKKHQKDERRSQMQVTRVENYQDEEQEFDEKVDVQLFEKSHSFKVHNFMGLPFCDFCGNFMWGLLGQGVKCEDCGFNAHRKCSEKVPNDCCPDLRHIRRVFGVDLTTFVKAYNTVRPFVVDYCVKEIENRGLHIEGLYRVSGFADDVENLKLKLETDLEDSESCLKSCDDVHVITGVLKLYFRLLPIPLITFDAYPYFLSAIKKTTLDEQISEMKEAINKLLPAHYQTLKYLIAHLNRVSQQAASNLMTPYNLSTVFCPTLMRTPNIGLMPFQVNSWQLECAVLEILITHHSRLFKLYSIDIGNNLTIVELLNSLRDKMDIDFWQEPTINAERVSFRVAPDYHSNLESVLKQNFLPFKILIEDIQQLIDREKEENNQIMRNSYASGRQTLDDFRLDYYHTYNEIMMFIENLERKHPAIAKVITIGETYEFHPIKGIKLGIKTNETKPCIWIDAGIHAREWIAPATAVYVIYKLAVKQEVDPEIKQLLTAFDWYIFPLLNPDGYMYAWWTNRLWRKNRSTPKAVPIRYPWKLFDECIGVDLNRNFDISFGGSSTSGNPCSEIFRGDYAFSEKETKAVRDMIMSLGSQLSVFITLHSYSQMWMYPYGYKIEKARDGELLHNITKKVISAVNKKHGERYRYGPIATTIYPTSGSSPDWVYEKAKVKYSFIVELRDRGNNGFILPRNFILPTAEETWEGIKVLMKEIQL</sequence>
<keyword evidence="11" id="KW-0472">Membrane</keyword>
<dbReference type="InterPro" id="IPR046349">
    <property type="entry name" value="C1-like_sf"/>
</dbReference>
<dbReference type="SUPFAM" id="SSF57889">
    <property type="entry name" value="Cysteine-rich domain"/>
    <property type="match status" value="1"/>
</dbReference>
<evidence type="ECO:0000256" key="9">
    <source>
        <dbReference type="ARBA" id="ARBA00022833"/>
    </source>
</evidence>
<keyword evidence="5" id="KW-0645">Protease</keyword>
<dbReference type="InterPro" id="IPR057247">
    <property type="entry name" value="CARBOXYPEPT_ZN_2"/>
</dbReference>
<dbReference type="GO" id="GO:0007165">
    <property type="term" value="P:signal transduction"/>
    <property type="evidence" value="ECO:0007669"/>
    <property type="project" value="InterPro"/>
</dbReference>
<dbReference type="SMART" id="SM00324">
    <property type="entry name" value="RhoGAP"/>
    <property type="match status" value="1"/>
</dbReference>
<comment type="subcellular location">
    <subcellularLocation>
        <location evidence="2">Membrane</location>
        <topology evidence="2">Peripheral membrane protein</topology>
    </subcellularLocation>
</comment>
<dbReference type="SUPFAM" id="SSF55550">
    <property type="entry name" value="SH2 domain"/>
    <property type="match status" value="1"/>
</dbReference>
<dbReference type="SUPFAM" id="SSF53187">
    <property type="entry name" value="Zn-dependent exopeptidases"/>
    <property type="match status" value="1"/>
</dbReference>
<dbReference type="InterPro" id="IPR020454">
    <property type="entry name" value="DAG/PE-bd"/>
</dbReference>
<dbReference type="GO" id="GO:0004181">
    <property type="term" value="F:metallocarboxypeptidase activity"/>
    <property type="evidence" value="ECO:0007669"/>
    <property type="project" value="InterPro"/>
</dbReference>
<dbReference type="FunFam" id="3.30.505.10:FF:000019">
    <property type="entry name" value="Chimaerin"/>
    <property type="match status" value="1"/>
</dbReference>
<evidence type="ECO:0000259" key="20">
    <source>
        <dbReference type="PROSITE" id="PS50238"/>
    </source>
</evidence>
<protein>
    <recommendedName>
        <fullName evidence="12">Beta-chimaerin</fullName>
    </recommendedName>
    <alternativeName>
        <fullName evidence="13">Beta-chimerin</fullName>
    </alternativeName>
    <alternativeName>
        <fullName evidence="14">Rho GTPase-activating protein 3</fullName>
    </alternativeName>
</protein>
<dbReference type="InterPro" id="IPR003146">
    <property type="entry name" value="M14A_act_pep"/>
</dbReference>
<dbReference type="GO" id="GO:0006508">
    <property type="term" value="P:proteolysis"/>
    <property type="evidence" value="ECO:0007669"/>
    <property type="project" value="InterPro"/>
</dbReference>
<evidence type="ECO:0000256" key="13">
    <source>
        <dbReference type="ARBA" id="ARBA00076015"/>
    </source>
</evidence>
<dbReference type="Gene3D" id="3.30.505.10">
    <property type="entry name" value="SH2 domain"/>
    <property type="match status" value="1"/>
</dbReference>
<dbReference type="FunFam" id="3.30.60.20:FF:000025">
    <property type="entry name" value="Chimaerin"/>
    <property type="match status" value="1"/>
</dbReference>
<dbReference type="CDD" id="cd20806">
    <property type="entry name" value="C1_CHN"/>
    <property type="match status" value="1"/>
</dbReference>
<keyword evidence="7" id="KW-0863">Zinc-finger</keyword>
<dbReference type="PROSITE" id="PS50081">
    <property type="entry name" value="ZF_DAG_PE_2"/>
    <property type="match status" value="1"/>
</dbReference>
<evidence type="ECO:0000256" key="1">
    <source>
        <dbReference type="ARBA" id="ARBA00001947"/>
    </source>
</evidence>
<dbReference type="SMART" id="SM00109">
    <property type="entry name" value="C1"/>
    <property type="match status" value="1"/>
</dbReference>
<dbReference type="InterPro" id="IPR000980">
    <property type="entry name" value="SH2"/>
</dbReference>
<dbReference type="GO" id="GO:0005096">
    <property type="term" value="F:GTPase activator activity"/>
    <property type="evidence" value="ECO:0007669"/>
    <property type="project" value="UniProtKB-KW"/>
</dbReference>
<dbReference type="SMART" id="SM00631">
    <property type="entry name" value="Zn_pept"/>
    <property type="match status" value="1"/>
</dbReference>
<dbReference type="Gene3D" id="3.40.630.10">
    <property type="entry name" value="Zn peptidases"/>
    <property type="match status" value="1"/>
</dbReference>
<dbReference type="PROSITE" id="PS00132">
    <property type="entry name" value="CARBOXYPEPT_ZN_1"/>
    <property type="match status" value="1"/>
</dbReference>
<dbReference type="PROSITE" id="PS50001">
    <property type="entry name" value="SH2"/>
    <property type="match status" value="1"/>
</dbReference>
<keyword evidence="10 15" id="KW-0727">SH2 domain</keyword>
<dbReference type="InterPro" id="IPR035840">
    <property type="entry name" value="Chimaerin_SH2"/>
</dbReference>
<feature type="domain" description="Rho-GAP" evidence="20">
    <location>
        <begin position="265"/>
        <end position="457"/>
    </location>
</feature>
<feature type="compositionally biased region" description="Basic residues" evidence="17">
    <location>
        <begin position="156"/>
        <end position="166"/>
    </location>
</feature>
<evidence type="ECO:0000313" key="23">
    <source>
        <dbReference type="Proteomes" id="UP000285301"/>
    </source>
</evidence>
<evidence type="ECO:0000256" key="15">
    <source>
        <dbReference type="PROSITE-ProRule" id="PRU00191"/>
    </source>
</evidence>
<dbReference type="AlphaFoldDB" id="A0A443QUV8"/>
<keyword evidence="23" id="KW-1185">Reference proteome</keyword>
<dbReference type="PROSITE" id="PS52035">
    <property type="entry name" value="PEPTIDASE_M14"/>
    <property type="match status" value="1"/>
</dbReference>
<dbReference type="Gene3D" id="1.10.555.10">
    <property type="entry name" value="Rho GTPase activation protein"/>
    <property type="match status" value="1"/>
</dbReference>
<feature type="domain" description="SH2" evidence="18">
    <location>
        <begin position="52"/>
        <end position="120"/>
    </location>
</feature>
<feature type="domain" description="Peptidase M14" evidence="21">
    <location>
        <begin position="559"/>
        <end position="865"/>
    </location>
</feature>
<feature type="domain" description="Phorbol-ester/DAG-type" evidence="19">
    <location>
        <begin position="202"/>
        <end position="252"/>
    </location>
</feature>
<feature type="region of interest" description="Disordered" evidence="17">
    <location>
        <begin position="156"/>
        <end position="175"/>
    </location>
</feature>
<dbReference type="InterPro" id="IPR036860">
    <property type="entry name" value="SH2_dom_sf"/>
</dbReference>
<organism evidence="22 23">
    <name type="scientific">Dinothrombium tinctorium</name>
    <dbReference type="NCBI Taxonomy" id="1965070"/>
    <lineage>
        <taxon>Eukaryota</taxon>
        <taxon>Metazoa</taxon>
        <taxon>Ecdysozoa</taxon>
        <taxon>Arthropoda</taxon>
        <taxon>Chelicerata</taxon>
        <taxon>Arachnida</taxon>
        <taxon>Acari</taxon>
        <taxon>Acariformes</taxon>
        <taxon>Trombidiformes</taxon>
        <taxon>Prostigmata</taxon>
        <taxon>Anystina</taxon>
        <taxon>Parasitengona</taxon>
        <taxon>Trombidioidea</taxon>
        <taxon>Trombidiidae</taxon>
        <taxon>Dinothrombium</taxon>
    </lineage>
</organism>
<keyword evidence="4" id="KW-0343">GTPase activation</keyword>
<dbReference type="Proteomes" id="UP000285301">
    <property type="component" value="Unassembled WGS sequence"/>
</dbReference>
<comment type="similarity">
    <text evidence="3 16">Belongs to the peptidase M14 family.</text>
</comment>
<accession>A0A443QUV8</accession>
<evidence type="ECO:0000256" key="3">
    <source>
        <dbReference type="ARBA" id="ARBA00005988"/>
    </source>
</evidence>
<reference evidence="22 23" key="1">
    <citation type="journal article" date="2018" name="Gigascience">
        <title>Genomes of trombidid mites reveal novel predicted allergens and laterally-transferred genes associated with secondary metabolism.</title>
        <authorList>
            <person name="Dong X."/>
            <person name="Chaisiri K."/>
            <person name="Xia D."/>
            <person name="Armstrong S.D."/>
            <person name="Fang Y."/>
            <person name="Donnelly M.J."/>
            <person name="Kadowaki T."/>
            <person name="McGarry J.W."/>
            <person name="Darby A.C."/>
            <person name="Makepeace B.L."/>
        </authorList>
    </citation>
    <scope>NUCLEOTIDE SEQUENCE [LARGE SCALE GENOMIC DNA]</scope>
    <source>
        <strain evidence="22">UoL-WK</strain>
    </source>
</reference>
<dbReference type="Pfam" id="PF00620">
    <property type="entry name" value="RhoGAP"/>
    <property type="match status" value="1"/>
</dbReference>
<dbReference type="SUPFAM" id="SSF48350">
    <property type="entry name" value="GTPase activation domain, GAP"/>
    <property type="match status" value="1"/>
</dbReference>
<keyword evidence="8" id="KW-0378">Hydrolase</keyword>
<dbReference type="InterPro" id="IPR051854">
    <property type="entry name" value="Rho-type_GAP"/>
</dbReference>
<evidence type="ECO:0000256" key="7">
    <source>
        <dbReference type="ARBA" id="ARBA00022771"/>
    </source>
</evidence>
<evidence type="ECO:0000256" key="10">
    <source>
        <dbReference type="ARBA" id="ARBA00022999"/>
    </source>
</evidence>
<dbReference type="InterPro" id="IPR000198">
    <property type="entry name" value="RhoGAP_dom"/>
</dbReference>
<comment type="caution">
    <text evidence="22">The sequence shown here is derived from an EMBL/GenBank/DDBJ whole genome shotgun (WGS) entry which is preliminary data.</text>
</comment>
<evidence type="ECO:0000259" key="19">
    <source>
        <dbReference type="PROSITE" id="PS50081"/>
    </source>
</evidence>
<dbReference type="Pfam" id="PF00017">
    <property type="entry name" value="SH2"/>
    <property type="match status" value="1"/>
</dbReference>
<proteinExistence type="inferred from homology"/>
<evidence type="ECO:0000259" key="21">
    <source>
        <dbReference type="PROSITE" id="PS52035"/>
    </source>
</evidence>
<evidence type="ECO:0000256" key="8">
    <source>
        <dbReference type="ARBA" id="ARBA00022801"/>
    </source>
</evidence>
<dbReference type="PANTHER" id="PTHR46075">
    <property type="entry name" value="CHIMERIN FAMILY MEMBER"/>
    <property type="match status" value="1"/>
</dbReference>
<name>A0A443QUV8_9ACAR</name>
<dbReference type="Pfam" id="PF00130">
    <property type="entry name" value="C1_1"/>
    <property type="match status" value="1"/>
</dbReference>
<evidence type="ECO:0000256" key="11">
    <source>
        <dbReference type="ARBA" id="ARBA00023136"/>
    </source>
</evidence>
<dbReference type="InterPro" id="IPR000834">
    <property type="entry name" value="Peptidase_M14"/>
</dbReference>
<dbReference type="Gene3D" id="3.30.70.340">
    <property type="entry name" value="Metallocarboxypeptidase-like"/>
    <property type="match status" value="1"/>
</dbReference>
<dbReference type="Gene3D" id="3.30.60.20">
    <property type="match status" value="1"/>
</dbReference>
<dbReference type="InterPro" id="IPR002219">
    <property type="entry name" value="PKC_DAG/PE"/>
</dbReference>
<keyword evidence="9" id="KW-0862">Zinc</keyword>
<dbReference type="InterPro" id="IPR057246">
    <property type="entry name" value="CARBOXYPEPT_ZN_1"/>
</dbReference>
<dbReference type="PROSITE" id="PS00133">
    <property type="entry name" value="CARBOXYPEPT_ZN_2"/>
    <property type="match status" value="1"/>
</dbReference>
<dbReference type="Pfam" id="PF02244">
    <property type="entry name" value="Propep_M14"/>
    <property type="match status" value="1"/>
</dbReference>
<dbReference type="CDD" id="cd10352">
    <property type="entry name" value="SH2_a2chimerin_b2chimerin"/>
    <property type="match status" value="1"/>
</dbReference>
<evidence type="ECO:0000259" key="18">
    <source>
        <dbReference type="PROSITE" id="PS50001"/>
    </source>
</evidence>
<evidence type="ECO:0000256" key="5">
    <source>
        <dbReference type="ARBA" id="ARBA00022645"/>
    </source>
</evidence>
<comment type="cofactor">
    <cofactor evidence="1">
        <name>Zn(2+)</name>
        <dbReference type="ChEBI" id="CHEBI:29105"/>
    </cofactor>
</comment>
<dbReference type="PRINTS" id="PR00008">
    <property type="entry name" value="DAGPEDOMAIN"/>
</dbReference>
<dbReference type="InterPro" id="IPR036990">
    <property type="entry name" value="M14A-like_propep"/>
</dbReference>
<dbReference type="GO" id="GO:0016020">
    <property type="term" value="C:membrane"/>
    <property type="evidence" value="ECO:0007669"/>
    <property type="project" value="UniProtKB-SubCell"/>
</dbReference>
<evidence type="ECO:0000256" key="14">
    <source>
        <dbReference type="ARBA" id="ARBA00077047"/>
    </source>
</evidence>
<evidence type="ECO:0000256" key="17">
    <source>
        <dbReference type="SAM" id="MobiDB-lite"/>
    </source>
</evidence>
<evidence type="ECO:0000313" key="22">
    <source>
        <dbReference type="EMBL" id="RWS06798.1"/>
    </source>
</evidence>
<dbReference type="GO" id="GO:0008270">
    <property type="term" value="F:zinc ion binding"/>
    <property type="evidence" value="ECO:0007669"/>
    <property type="project" value="UniProtKB-KW"/>
</dbReference>
<dbReference type="EMBL" id="NCKU01003866">
    <property type="protein sequence ID" value="RWS06798.1"/>
    <property type="molecule type" value="Genomic_DNA"/>
</dbReference>
<gene>
    <name evidence="22" type="ORF">B4U79_11971</name>
</gene>
<dbReference type="SUPFAM" id="SSF54897">
    <property type="entry name" value="Protease propeptides/inhibitors"/>
    <property type="match status" value="1"/>
</dbReference>
<evidence type="ECO:0000256" key="6">
    <source>
        <dbReference type="ARBA" id="ARBA00022723"/>
    </source>
</evidence>
<evidence type="ECO:0000256" key="4">
    <source>
        <dbReference type="ARBA" id="ARBA00022468"/>
    </source>
</evidence>
<dbReference type="InterPro" id="IPR008936">
    <property type="entry name" value="Rho_GTPase_activation_prot"/>
</dbReference>
<dbReference type="FunFam" id="1.10.555.10:FF:000005">
    <property type="entry name" value="Chimaerin"/>
    <property type="match status" value="1"/>
</dbReference>
<feature type="active site" description="Proton donor/acceptor" evidence="16">
    <location>
        <position position="831"/>
    </location>
</feature>
<keyword evidence="6" id="KW-0479">Metal-binding</keyword>
<dbReference type="STRING" id="1965070.A0A443QUV8"/>
<dbReference type="OrthoDB" id="3196451at2759"/>
<dbReference type="CDD" id="cd03860">
    <property type="entry name" value="M14_CP_A-B_like"/>
    <property type="match status" value="1"/>
</dbReference>
<evidence type="ECO:0000256" key="12">
    <source>
        <dbReference type="ARBA" id="ARBA00073081"/>
    </source>
</evidence>
<evidence type="ECO:0000256" key="16">
    <source>
        <dbReference type="PROSITE-ProRule" id="PRU01379"/>
    </source>
</evidence>